<evidence type="ECO:0000256" key="3">
    <source>
        <dbReference type="ARBA" id="ARBA00007823"/>
    </source>
</evidence>
<evidence type="ECO:0000256" key="2">
    <source>
        <dbReference type="ARBA" id="ARBA00001947"/>
    </source>
</evidence>
<dbReference type="InterPro" id="IPR027794">
    <property type="entry name" value="tRNase_Z_dom"/>
</dbReference>
<evidence type="ECO:0000313" key="15">
    <source>
        <dbReference type="Proteomes" id="UP000250043"/>
    </source>
</evidence>
<dbReference type="CDD" id="cd07718">
    <property type="entry name" value="RNaseZ_ELAC1_ELAC2-C-term-like_MBL-fold"/>
    <property type="match status" value="1"/>
</dbReference>
<reference evidence="14 15" key="1">
    <citation type="submission" date="2016-07" db="EMBL/GenBank/DDBJ databases">
        <title>Draft genome of the white-rot fungus Obba rivulosa 3A-2.</title>
        <authorList>
            <consortium name="DOE Joint Genome Institute"/>
            <person name="Miettinen O."/>
            <person name="Riley R."/>
            <person name="Acob R."/>
            <person name="Barry K."/>
            <person name="Cullen D."/>
            <person name="De Vries R."/>
            <person name="Hainaut M."/>
            <person name="Hatakka A."/>
            <person name="Henrissat B."/>
            <person name="Hilden K."/>
            <person name="Kuo R."/>
            <person name="Labutti K."/>
            <person name="Lipzen A."/>
            <person name="Makela M.R."/>
            <person name="Sandor L."/>
            <person name="Spatafora J.W."/>
            <person name="Grigoriev I.V."/>
            <person name="Hibbett D.S."/>
        </authorList>
    </citation>
    <scope>NUCLEOTIDE SEQUENCE [LARGE SCALE GENOMIC DNA]</scope>
    <source>
        <strain evidence="14 15">3A-2</strain>
    </source>
</reference>
<keyword evidence="7" id="KW-0479">Metal-binding</keyword>
<dbReference type="GO" id="GO:0046872">
    <property type="term" value="F:metal ion binding"/>
    <property type="evidence" value="ECO:0007669"/>
    <property type="project" value="UniProtKB-KW"/>
</dbReference>
<dbReference type="PANTHER" id="PTHR12553">
    <property type="entry name" value="ZINC PHOSPHODIESTERASE ELAC PROTEIN 2"/>
    <property type="match status" value="1"/>
</dbReference>
<dbReference type="InterPro" id="IPR001279">
    <property type="entry name" value="Metallo-B-lactamas"/>
</dbReference>
<feature type="domain" description="tRNase Z endonuclease" evidence="13">
    <location>
        <begin position="7"/>
        <end position="58"/>
    </location>
</feature>
<feature type="compositionally biased region" description="Low complexity" evidence="11">
    <location>
        <begin position="257"/>
        <end position="274"/>
    </location>
</feature>
<gene>
    <name evidence="14" type="ORF">OBBRIDRAFT_790349</name>
</gene>
<evidence type="ECO:0000256" key="11">
    <source>
        <dbReference type="SAM" id="MobiDB-lite"/>
    </source>
</evidence>
<comment type="similarity">
    <text evidence="3">Belongs to the RNase Z family.</text>
</comment>
<dbReference type="InterPro" id="IPR047151">
    <property type="entry name" value="RNZ2-like"/>
</dbReference>
<dbReference type="PANTHER" id="PTHR12553:SF49">
    <property type="entry name" value="ZINC PHOSPHODIESTERASE ELAC PROTEIN 2"/>
    <property type="match status" value="1"/>
</dbReference>
<organism evidence="14 15">
    <name type="scientific">Obba rivulosa</name>
    <dbReference type="NCBI Taxonomy" id="1052685"/>
    <lineage>
        <taxon>Eukaryota</taxon>
        <taxon>Fungi</taxon>
        <taxon>Dikarya</taxon>
        <taxon>Basidiomycota</taxon>
        <taxon>Agaricomycotina</taxon>
        <taxon>Agaricomycetes</taxon>
        <taxon>Polyporales</taxon>
        <taxon>Gelatoporiaceae</taxon>
        <taxon>Obba</taxon>
    </lineage>
</organism>
<dbReference type="EMBL" id="KV722356">
    <property type="protein sequence ID" value="OCH93318.1"/>
    <property type="molecule type" value="Genomic_DNA"/>
</dbReference>
<accession>A0A8E2DPE4</accession>
<dbReference type="Gene3D" id="3.60.15.10">
    <property type="entry name" value="Ribonuclease Z/Hydroxyacylglutathione hydrolase-like"/>
    <property type="match status" value="3"/>
</dbReference>
<evidence type="ECO:0000256" key="1">
    <source>
        <dbReference type="ARBA" id="ARBA00000402"/>
    </source>
</evidence>
<keyword evidence="5" id="KW-0819">tRNA processing</keyword>
<comment type="catalytic activity">
    <reaction evidence="1">
        <text>Endonucleolytic cleavage of RNA, removing extra 3' nucleotides from tRNA precursor, generating 3' termini of tRNAs. A 3'-hydroxy group is left at the tRNA terminus and a 5'-phosphoryl group is left at the trailer molecule.</text>
        <dbReference type="EC" id="3.1.26.11"/>
    </reaction>
</comment>
<keyword evidence="6" id="KW-0540">Nuclease</keyword>
<evidence type="ECO:0000256" key="10">
    <source>
        <dbReference type="ARBA" id="ARBA00022833"/>
    </source>
</evidence>
<evidence type="ECO:0000256" key="9">
    <source>
        <dbReference type="ARBA" id="ARBA00022801"/>
    </source>
</evidence>
<feature type="region of interest" description="Disordered" evidence="11">
    <location>
        <begin position="159"/>
        <end position="188"/>
    </location>
</feature>
<evidence type="ECO:0000256" key="7">
    <source>
        <dbReference type="ARBA" id="ARBA00022723"/>
    </source>
</evidence>
<dbReference type="SUPFAM" id="SSF56281">
    <property type="entry name" value="Metallo-hydrolase/oxidoreductase"/>
    <property type="match status" value="3"/>
</dbReference>
<evidence type="ECO:0000256" key="4">
    <source>
        <dbReference type="ARBA" id="ARBA00012477"/>
    </source>
</evidence>
<protein>
    <recommendedName>
        <fullName evidence="4">ribonuclease Z</fullName>
        <ecNumber evidence="4">3.1.26.11</ecNumber>
    </recommendedName>
</protein>
<sequence>MNWSASVLSTVSSDTEPTLVINFDTAKYIFNVGENTSRSWLQARRNWRKARGIFLTSVGTKRCTGLPGLLMFFADAQMPRMDVVGPPGLTHYLASMRSFLWRSQIAVKTVDAPASPSAPVGQQPDPVYRDSNISVFAIPLYTDAPGSVYFPHVWNSSVQTGDKRKRSPSPYTTSKRPAPSTADGDDSAAATTELVTGSILDRLLAKVSVPGFSPYDLHEEEAEEWRRLVLSSMFPYVEPPPEPKPAEMKQKGKKAADAPPAEAAAPAVPGENPGAGPGTPNNAIPRALHHALRYTRLPLFSHQDANGESHAPPTLCYVVVGPRVRGKFDVQKAEALGLGRGPQRGRLTKGETVTVEVDDGNGNKIQRVIRPEDCIGPSESPRAVIVLDVPTPAHIDPLIKSFSESAFYSRYHSQSDENRAEHPVELVVHMCGQGVLEDPRYKDFMNGFSKDTNQLVASREHTPDPLTFTSFGSTQLRLNQLDPELFPLPHFRLDAARPLASVPGLPPKTQLLRSNITVGIRPPVDPTIDPLSVEDDKFHPVVASGLPLSLTSSSLEIFAEAKRSVEQRHADNAAPPKPGDDVLLVPLGTSSSLPSKFRNVLSTLVQIPGWGNVLLDAGEGTWGQLTRAFGDDPSCVSGVWQILRELKCIYISHVHGDHHIGLARILAMRQRLQPQPAEPLYVIAPSAVMRYIREQSDVEDLGVDRPENGVVTVPAAQLNWKETYKSRMHAAQPFISRRASWNAVSDMCQSLGIERFTTVDVVHGGQCYGCVIKHKDGWTLVFSGDTIPTDNLVSAGAGATVLIHEATLGDDQEEMAKAKQHSTFSQAVDIGRRMNAEKVLLTHFSARYPKMPPSVFSENSFPLAIALDFARMKIGDLWKFNAYLPAIEHCFEETAEEGDEDEVDLSKVSW</sequence>
<dbReference type="Pfam" id="PF13691">
    <property type="entry name" value="Lactamase_B_4"/>
    <property type="match status" value="1"/>
</dbReference>
<dbReference type="GO" id="GO:1990180">
    <property type="term" value="P:mitochondrial tRNA 3'-end processing"/>
    <property type="evidence" value="ECO:0007669"/>
    <property type="project" value="TreeGrafter"/>
</dbReference>
<feature type="region of interest" description="Disordered" evidence="11">
    <location>
        <begin position="239"/>
        <end position="284"/>
    </location>
</feature>
<comment type="cofactor">
    <cofactor evidence="2">
        <name>Zn(2+)</name>
        <dbReference type="ChEBI" id="CHEBI:29105"/>
    </cofactor>
</comment>
<proteinExistence type="inferred from homology"/>
<dbReference type="EC" id="3.1.26.11" evidence="4"/>
<name>A0A8E2DPE4_9APHY</name>
<dbReference type="AlphaFoldDB" id="A0A8E2DPE4"/>
<keyword evidence="15" id="KW-1185">Reference proteome</keyword>
<dbReference type="OrthoDB" id="527344at2759"/>
<dbReference type="GO" id="GO:0005739">
    <property type="term" value="C:mitochondrion"/>
    <property type="evidence" value="ECO:0007669"/>
    <property type="project" value="TreeGrafter"/>
</dbReference>
<evidence type="ECO:0000313" key="14">
    <source>
        <dbReference type="EMBL" id="OCH93318.1"/>
    </source>
</evidence>
<feature type="compositionally biased region" description="Basic and acidic residues" evidence="11">
    <location>
        <begin position="244"/>
        <end position="256"/>
    </location>
</feature>
<evidence type="ECO:0000259" key="13">
    <source>
        <dbReference type="Pfam" id="PF13691"/>
    </source>
</evidence>
<dbReference type="Proteomes" id="UP000250043">
    <property type="component" value="Unassembled WGS sequence"/>
</dbReference>
<keyword evidence="8" id="KW-0255">Endonuclease</keyword>
<dbReference type="InterPro" id="IPR036866">
    <property type="entry name" value="RibonucZ/Hydroxyglut_hydro"/>
</dbReference>
<evidence type="ECO:0000256" key="6">
    <source>
        <dbReference type="ARBA" id="ARBA00022722"/>
    </source>
</evidence>
<feature type="compositionally biased region" description="Low complexity" evidence="11">
    <location>
        <begin position="177"/>
        <end position="188"/>
    </location>
</feature>
<evidence type="ECO:0000259" key="12">
    <source>
        <dbReference type="Pfam" id="PF12706"/>
    </source>
</evidence>
<evidence type="ECO:0000256" key="5">
    <source>
        <dbReference type="ARBA" id="ARBA00022694"/>
    </source>
</evidence>
<keyword evidence="10" id="KW-0862">Zinc</keyword>
<dbReference type="GO" id="GO:0042781">
    <property type="term" value="F:3'-tRNA processing endoribonuclease activity"/>
    <property type="evidence" value="ECO:0007669"/>
    <property type="project" value="UniProtKB-EC"/>
</dbReference>
<dbReference type="Pfam" id="PF12706">
    <property type="entry name" value="Lactamase_B_2"/>
    <property type="match status" value="1"/>
</dbReference>
<feature type="domain" description="Metallo-beta-lactamase" evidence="12">
    <location>
        <begin position="612"/>
        <end position="844"/>
    </location>
</feature>
<keyword evidence="9" id="KW-0378">Hydrolase</keyword>
<evidence type="ECO:0000256" key="8">
    <source>
        <dbReference type="ARBA" id="ARBA00022759"/>
    </source>
</evidence>